<proteinExistence type="predicted"/>
<name>A0A6C0J857_9ZZZZ</name>
<protein>
    <submittedName>
        <fullName evidence="1">Uncharacterized protein</fullName>
    </submittedName>
</protein>
<dbReference type="AlphaFoldDB" id="A0A6C0J857"/>
<accession>A0A6C0J857</accession>
<organism evidence="1">
    <name type="scientific">viral metagenome</name>
    <dbReference type="NCBI Taxonomy" id="1070528"/>
    <lineage>
        <taxon>unclassified sequences</taxon>
        <taxon>metagenomes</taxon>
        <taxon>organismal metagenomes</taxon>
    </lineage>
</organism>
<dbReference type="EMBL" id="MN740329">
    <property type="protein sequence ID" value="QHU00717.1"/>
    <property type="molecule type" value="Genomic_DNA"/>
</dbReference>
<reference evidence="1" key="1">
    <citation type="journal article" date="2020" name="Nature">
        <title>Giant virus diversity and host interactions through global metagenomics.</title>
        <authorList>
            <person name="Schulz F."/>
            <person name="Roux S."/>
            <person name="Paez-Espino D."/>
            <person name="Jungbluth S."/>
            <person name="Walsh D.A."/>
            <person name="Denef V.J."/>
            <person name="McMahon K.D."/>
            <person name="Konstantinidis K.T."/>
            <person name="Eloe-Fadrosh E.A."/>
            <person name="Kyrpides N.C."/>
            <person name="Woyke T."/>
        </authorList>
    </citation>
    <scope>NUCLEOTIDE SEQUENCE</scope>
    <source>
        <strain evidence="1">GVMAG-M-3300025860-20</strain>
    </source>
</reference>
<evidence type="ECO:0000313" key="1">
    <source>
        <dbReference type="EMBL" id="QHU00717.1"/>
    </source>
</evidence>
<sequence length="38" mass="4489">MAFVRMMFQTTVKIWKIQFSEDIGSKVNKLNKVNKLSK</sequence>